<keyword evidence="11" id="KW-1185">Reference proteome</keyword>
<feature type="region of interest" description="Disordered" evidence="9">
    <location>
        <begin position="184"/>
        <end position="226"/>
    </location>
</feature>
<feature type="compositionally biased region" description="Acidic residues" evidence="9">
    <location>
        <begin position="195"/>
        <end position="213"/>
    </location>
</feature>
<dbReference type="InterPro" id="IPR031404">
    <property type="entry name" value="Rrt14"/>
</dbReference>
<evidence type="ECO:0000256" key="8">
    <source>
        <dbReference type="RuleBase" id="RU362137"/>
    </source>
</evidence>
<evidence type="ECO:0000256" key="4">
    <source>
        <dbReference type="ARBA" id="ARBA00014115"/>
    </source>
</evidence>
<evidence type="ECO:0000313" key="10">
    <source>
        <dbReference type="EMBL" id="TID28213.1"/>
    </source>
</evidence>
<evidence type="ECO:0000256" key="3">
    <source>
        <dbReference type="ARBA" id="ARBA00007142"/>
    </source>
</evidence>
<dbReference type="Proteomes" id="UP000307173">
    <property type="component" value="Unassembled WGS sequence"/>
</dbReference>
<evidence type="ECO:0000256" key="2">
    <source>
        <dbReference type="ARBA" id="ARBA00004604"/>
    </source>
</evidence>
<comment type="caution">
    <text evidence="10">The sequence shown here is derived from an EMBL/GenBank/DDBJ whole genome shotgun (WGS) entry which is preliminary data.</text>
</comment>
<dbReference type="EMBL" id="SELW01000415">
    <property type="protein sequence ID" value="TID28213.1"/>
    <property type="molecule type" value="Genomic_DNA"/>
</dbReference>
<gene>
    <name evidence="8" type="primary">RRT14</name>
    <name evidence="10" type="ORF">CANINC_002646</name>
</gene>
<protein>
    <recommendedName>
        <fullName evidence="4 8">Regulator of rDNA transcription 14</fullName>
    </recommendedName>
</protein>
<comment type="function">
    <text evidence="1 8">Involved in ribosome biogenesis, probably through modulation of rDNA transcription.</text>
</comment>
<evidence type="ECO:0000313" key="11">
    <source>
        <dbReference type="Proteomes" id="UP000307173"/>
    </source>
</evidence>
<name>A0A4T0X0P9_9ASCO</name>
<dbReference type="Pfam" id="PF17075">
    <property type="entry name" value="RRT14"/>
    <property type="match status" value="1"/>
</dbReference>
<keyword evidence="6 8" id="KW-0804">Transcription</keyword>
<keyword evidence="7 8" id="KW-0539">Nucleus</keyword>
<comment type="subcellular location">
    <subcellularLocation>
        <location evidence="2 8">Nucleus</location>
        <location evidence="2 8">Nucleolus</location>
    </subcellularLocation>
</comment>
<organism evidence="10 11">
    <name type="scientific">Pichia inconspicua</name>
    <dbReference type="NCBI Taxonomy" id="52247"/>
    <lineage>
        <taxon>Eukaryota</taxon>
        <taxon>Fungi</taxon>
        <taxon>Dikarya</taxon>
        <taxon>Ascomycota</taxon>
        <taxon>Saccharomycotina</taxon>
        <taxon>Pichiomycetes</taxon>
        <taxon>Pichiales</taxon>
        <taxon>Pichiaceae</taxon>
        <taxon>Pichia</taxon>
    </lineage>
</organism>
<dbReference type="STRING" id="52247.A0A4T0X0P9"/>
<evidence type="ECO:0000256" key="5">
    <source>
        <dbReference type="ARBA" id="ARBA00023015"/>
    </source>
</evidence>
<dbReference type="OrthoDB" id="3995953at2759"/>
<dbReference type="GO" id="GO:0005730">
    <property type="term" value="C:nucleolus"/>
    <property type="evidence" value="ECO:0007669"/>
    <property type="project" value="UniProtKB-SubCell"/>
</dbReference>
<evidence type="ECO:0000256" key="9">
    <source>
        <dbReference type="SAM" id="MobiDB-lite"/>
    </source>
</evidence>
<evidence type="ECO:0000256" key="1">
    <source>
        <dbReference type="ARBA" id="ARBA00002711"/>
    </source>
</evidence>
<evidence type="ECO:0000256" key="7">
    <source>
        <dbReference type="ARBA" id="ARBA00023242"/>
    </source>
</evidence>
<sequence length="226" mass="25935">MFSSKKSKQQAINTVDNLLTTYLQTTDKKIAKSKQKAVKKGRKNGQHEATTILNMNAQVGNFKQNKADLKKFKEKERKLRNKELKRYKVIEEKIQRQSKLENGDENEINTVLEEKVSKITAVDKYLNDDEDLHELQEDVLSFSTKQPTKEILKEITQKEQLAAKRRNAKLEDFNRKISRGHIAVAGLTPGLAQPGDDDTDSDEDDDDEVDDGSNLDNFKDDFDDYN</sequence>
<keyword evidence="5 8" id="KW-0805">Transcription regulation</keyword>
<proteinExistence type="inferred from homology"/>
<reference evidence="10 11" key="1">
    <citation type="journal article" date="2019" name="Front. Genet.">
        <title>Whole-Genome Sequencing of the Opportunistic Yeast Pathogen Candida inconspicua Uncovers Its Hybrid Origin.</title>
        <authorList>
            <person name="Mixao V."/>
            <person name="Hansen A.P."/>
            <person name="Saus E."/>
            <person name="Boekhout T."/>
            <person name="Lass-Florl C."/>
            <person name="Gabaldon T."/>
        </authorList>
    </citation>
    <scope>NUCLEOTIDE SEQUENCE [LARGE SCALE GENOMIC DNA]</scope>
    <source>
        <strain evidence="10 11">CBS 180</strain>
    </source>
</reference>
<dbReference type="AlphaFoldDB" id="A0A4T0X0P9"/>
<accession>A0A4T0X0P9</accession>
<comment type="similarity">
    <text evidence="3 8">Belongs to the RRT14 family.</text>
</comment>
<evidence type="ECO:0000256" key="6">
    <source>
        <dbReference type="ARBA" id="ARBA00023163"/>
    </source>
</evidence>